<dbReference type="Pfam" id="PF07661">
    <property type="entry name" value="MORN_2"/>
    <property type="match status" value="3"/>
</dbReference>
<gene>
    <name evidence="3" type="ORF">GCM10022246_27790</name>
</gene>
<keyword evidence="1" id="KW-0732">Signal</keyword>
<dbReference type="SUPFAM" id="SSF74653">
    <property type="entry name" value="TolA/TonB C-terminal domain"/>
    <property type="match status" value="1"/>
</dbReference>
<evidence type="ECO:0000256" key="1">
    <source>
        <dbReference type="SAM" id="SignalP"/>
    </source>
</evidence>
<dbReference type="PANTHER" id="PTHR33446:SF2">
    <property type="entry name" value="PROTEIN TONB"/>
    <property type="match status" value="1"/>
</dbReference>
<feature type="signal peptide" evidence="1">
    <location>
        <begin position="1"/>
        <end position="18"/>
    </location>
</feature>
<comment type="caution">
    <text evidence="3">The sequence shown here is derived from an EMBL/GenBank/DDBJ whole genome shotgun (WGS) entry which is preliminary data.</text>
</comment>
<dbReference type="InterPro" id="IPR011652">
    <property type="entry name" value="MORN_2"/>
</dbReference>
<evidence type="ECO:0000259" key="2">
    <source>
        <dbReference type="PROSITE" id="PS52015"/>
    </source>
</evidence>
<dbReference type="Proteomes" id="UP001501081">
    <property type="component" value="Unassembled WGS sequence"/>
</dbReference>
<dbReference type="RefSeq" id="WP_344768006.1">
    <property type="nucleotide sequence ID" value="NZ_BAABAK010000015.1"/>
</dbReference>
<organism evidence="3 4">
    <name type="scientific">Pedobacter ginsengiterrae</name>
    <dbReference type="NCBI Taxonomy" id="871696"/>
    <lineage>
        <taxon>Bacteria</taxon>
        <taxon>Pseudomonadati</taxon>
        <taxon>Bacteroidota</taxon>
        <taxon>Sphingobacteriia</taxon>
        <taxon>Sphingobacteriales</taxon>
        <taxon>Sphingobacteriaceae</taxon>
        <taxon>Pedobacter</taxon>
    </lineage>
</organism>
<dbReference type="Gene3D" id="3.30.1150.10">
    <property type="match status" value="1"/>
</dbReference>
<dbReference type="PROSITE" id="PS52015">
    <property type="entry name" value="TONB_CTD"/>
    <property type="match status" value="1"/>
</dbReference>
<sequence>MKKILILALSLISLSALAQKSDTLYSYTNIGGKDVKKLEKAVAVYKIYKGENSSWIKTTSDKNLVLLKKETFADEKLHILDGPYFEYQNGKTSLSGFYLEGSKTGIWTRYYPEGNPMEVQTFTSNLLNGSYSSFYLNGKKIEEGTYVNGKMEGDWNLYNEEGQLKSIKVFKDGVLNENDERQNKLLNVAPPKFPGGMKMFYNYLGRSIRYPREALESKIMGKVYFLITIDKEGKAKDFKVIYSPDQSLTDEARRVALGSPKWIPATEDGKSVDMIQTLSINFSMN</sequence>
<dbReference type="InterPro" id="IPR037682">
    <property type="entry name" value="TonB_C"/>
</dbReference>
<dbReference type="Pfam" id="PF03544">
    <property type="entry name" value="TonB_C"/>
    <property type="match status" value="1"/>
</dbReference>
<evidence type="ECO:0000313" key="3">
    <source>
        <dbReference type="EMBL" id="GAA3973842.1"/>
    </source>
</evidence>
<feature type="chain" id="PRO_5046180857" description="TonB C-terminal domain-containing protein" evidence="1">
    <location>
        <begin position="19"/>
        <end position="285"/>
    </location>
</feature>
<feature type="domain" description="TonB C-terminal" evidence="2">
    <location>
        <begin position="195"/>
        <end position="285"/>
    </location>
</feature>
<protein>
    <recommendedName>
        <fullName evidence="2">TonB C-terminal domain-containing protein</fullName>
    </recommendedName>
</protein>
<dbReference type="PANTHER" id="PTHR33446">
    <property type="entry name" value="PROTEIN TONB-RELATED"/>
    <property type="match status" value="1"/>
</dbReference>
<reference evidence="4" key="1">
    <citation type="journal article" date="2019" name="Int. J. Syst. Evol. Microbiol.">
        <title>The Global Catalogue of Microorganisms (GCM) 10K type strain sequencing project: providing services to taxonomists for standard genome sequencing and annotation.</title>
        <authorList>
            <consortium name="The Broad Institute Genomics Platform"/>
            <consortium name="The Broad Institute Genome Sequencing Center for Infectious Disease"/>
            <person name="Wu L."/>
            <person name="Ma J."/>
        </authorList>
    </citation>
    <scope>NUCLEOTIDE SEQUENCE [LARGE SCALE GENOMIC DNA]</scope>
    <source>
        <strain evidence="4">JCM 17338</strain>
    </source>
</reference>
<dbReference type="Gene3D" id="3.90.930.1">
    <property type="match status" value="1"/>
</dbReference>
<dbReference type="InterPro" id="IPR051045">
    <property type="entry name" value="TonB-dependent_transducer"/>
</dbReference>
<proteinExistence type="predicted"/>
<evidence type="ECO:0000313" key="4">
    <source>
        <dbReference type="Proteomes" id="UP001501081"/>
    </source>
</evidence>
<dbReference type="EMBL" id="BAABAK010000015">
    <property type="protein sequence ID" value="GAA3973842.1"/>
    <property type="molecule type" value="Genomic_DNA"/>
</dbReference>
<name>A0ABP7PZ49_9SPHI</name>
<keyword evidence="4" id="KW-1185">Reference proteome</keyword>
<accession>A0ABP7PZ49</accession>
<dbReference type="SUPFAM" id="SSF82185">
    <property type="entry name" value="Histone H3 K4-specific methyltransferase SET7/9 N-terminal domain"/>
    <property type="match status" value="1"/>
</dbReference>